<keyword evidence="15" id="KW-1185">Reference proteome</keyword>
<accession>A0A9W7C459</accession>
<dbReference type="Pfam" id="PF02209">
    <property type="entry name" value="VHP"/>
    <property type="match status" value="1"/>
</dbReference>
<dbReference type="SMART" id="SM00325">
    <property type="entry name" value="RhoGEF"/>
    <property type="match status" value="1"/>
</dbReference>
<dbReference type="GO" id="GO:0005737">
    <property type="term" value="C:cytoplasm"/>
    <property type="evidence" value="ECO:0007669"/>
    <property type="project" value="TreeGrafter"/>
</dbReference>
<evidence type="ECO:0000256" key="3">
    <source>
        <dbReference type="ARBA" id="ARBA00022658"/>
    </source>
</evidence>
<dbReference type="Pfam" id="PF00621">
    <property type="entry name" value="RhoGEF"/>
    <property type="match status" value="1"/>
</dbReference>
<dbReference type="InterPro" id="IPR017455">
    <property type="entry name" value="Znf_FYVE-rel"/>
</dbReference>
<name>A0A9W7C459_9STRA</name>
<dbReference type="Gene3D" id="1.10.950.10">
    <property type="entry name" value="Villin headpiece domain"/>
    <property type="match status" value="1"/>
</dbReference>
<dbReference type="CDD" id="cd00160">
    <property type="entry name" value="RhoGEF"/>
    <property type="match status" value="1"/>
</dbReference>
<dbReference type="Pfam" id="PF00169">
    <property type="entry name" value="PH"/>
    <property type="match status" value="1"/>
</dbReference>
<dbReference type="Pfam" id="PF01363">
    <property type="entry name" value="FYVE"/>
    <property type="match status" value="1"/>
</dbReference>
<comment type="caution">
    <text evidence="14">The sequence shown here is derived from an EMBL/GenBank/DDBJ whole genome shotgun (WGS) entry which is preliminary data.</text>
</comment>
<dbReference type="SUPFAM" id="SSF50729">
    <property type="entry name" value="PH domain-like"/>
    <property type="match status" value="1"/>
</dbReference>
<dbReference type="InterPro" id="IPR051092">
    <property type="entry name" value="FYVE_RhoGEF_PH"/>
</dbReference>
<organism evidence="14 15">
    <name type="scientific">Triparma verrucosa</name>
    <dbReference type="NCBI Taxonomy" id="1606542"/>
    <lineage>
        <taxon>Eukaryota</taxon>
        <taxon>Sar</taxon>
        <taxon>Stramenopiles</taxon>
        <taxon>Ochrophyta</taxon>
        <taxon>Bolidophyceae</taxon>
        <taxon>Parmales</taxon>
        <taxon>Triparmaceae</taxon>
        <taxon>Triparma</taxon>
    </lineage>
</organism>
<evidence type="ECO:0000313" key="14">
    <source>
        <dbReference type="EMBL" id="GMH97913.1"/>
    </source>
</evidence>
<keyword evidence="2" id="KW-0963">Cytoplasm</keyword>
<dbReference type="InterPro" id="IPR001849">
    <property type="entry name" value="PH_domain"/>
</dbReference>
<dbReference type="GO" id="GO:0008270">
    <property type="term" value="F:zinc ion binding"/>
    <property type="evidence" value="ECO:0007669"/>
    <property type="project" value="UniProtKB-KW"/>
</dbReference>
<dbReference type="Gene3D" id="2.30.29.30">
    <property type="entry name" value="Pleckstrin-homology domain (PH domain)/Phosphotyrosine-binding domain (PTB)"/>
    <property type="match status" value="1"/>
</dbReference>
<dbReference type="EMBL" id="BRXX01000208">
    <property type="protein sequence ID" value="GMH97913.1"/>
    <property type="molecule type" value="Genomic_DNA"/>
</dbReference>
<dbReference type="SMART" id="SM00153">
    <property type="entry name" value="VHP"/>
    <property type="match status" value="1"/>
</dbReference>
<dbReference type="PANTHER" id="PTHR12673">
    <property type="entry name" value="FACIOGENITAL DYSPLASIA PROTEIN"/>
    <property type="match status" value="1"/>
</dbReference>
<evidence type="ECO:0000256" key="8">
    <source>
        <dbReference type="PROSITE-ProRule" id="PRU00091"/>
    </source>
</evidence>
<evidence type="ECO:0000259" key="13">
    <source>
        <dbReference type="PROSITE" id="PS51089"/>
    </source>
</evidence>
<keyword evidence="3" id="KW-0344">Guanine-nucleotide releasing factor</keyword>
<evidence type="ECO:0000256" key="1">
    <source>
        <dbReference type="ARBA" id="ARBA00004245"/>
    </source>
</evidence>
<dbReference type="InterPro" id="IPR013083">
    <property type="entry name" value="Znf_RING/FYVE/PHD"/>
</dbReference>
<dbReference type="Gene3D" id="3.30.40.10">
    <property type="entry name" value="Zinc/RING finger domain, C3HC4 (zinc finger)"/>
    <property type="match status" value="1"/>
</dbReference>
<evidence type="ECO:0000256" key="5">
    <source>
        <dbReference type="ARBA" id="ARBA00022771"/>
    </source>
</evidence>
<feature type="compositionally biased region" description="Low complexity" evidence="9">
    <location>
        <begin position="576"/>
        <end position="591"/>
    </location>
</feature>
<dbReference type="SMART" id="SM00233">
    <property type="entry name" value="PH"/>
    <property type="match status" value="1"/>
</dbReference>
<evidence type="ECO:0000256" key="6">
    <source>
        <dbReference type="ARBA" id="ARBA00022833"/>
    </source>
</evidence>
<dbReference type="InterPro" id="IPR000219">
    <property type="entry name" value="DH_dom"/>
</dbReference>
<feature type="domain" description="PH" evidence="10">
    <location>
        <begin position="262"/>
        <end position="368"/>
    </location>
</feature>
<feature type="compositionally biased region" description="Gly residues" evidence="9">
    <location>
        <begin position="545"/>
        <end position="556"/>
    </location>
</feature>
<evidence type="ECO:0000256" key="2">
    <source>
        <dbReference type="ARBA" id="ARBA00022490"/>
    </source>
</evidence>
<evidence type="ECO:0000259" key="11">
    <source>
        <dbReference type="PROSITE" id="PS50010"/>
    </source>
</evidence>
<feature type="region of interest" description="Disordered" evidence="9">
    <location>
        <begin position="495"/>
        <end position="625"/>
    </location>
</feature>
<feature type="compositionally biased region" description="Pro residues" evidence="9">
    <location>
        <begin position="560"/>
        <end position="570"/>
    </location>
</feature>
<feature type="domain" description="HP" evidence="13">
    <location>
        <begin position="621"/>
        <end position="685"/>
    </location>
</feature>
<dbReference type="InterPro" id="IPR011011">
    <property type="entry name" value="Znf_FYVE_PHD"/>
</dbReference>
<keyword evidence="4" id="KW-0479">Metal-binding</keyword>
<dbReference type="InterPro" id="IPR000306">
    <property type="entry name" value="Znf_FYVE"/>
</dbReference>
<evidence type="ECO:0000259" key="10">
    <source>
        <dbReference type="PROSITE" id="PS50003"/>
    </source>
</evidence>
<protein>
    <recommendedName>
        <fullName evidence="16">Rho guanine nucleotide exchange factor</fullName>
    </recommendedName>
</protein>
<dbReference type="PROSITE" id="PS51089">
    <property type="entry name" value="HP"/>
    <property type="match status" value="1"/>
</dbReference>
<dbReference type="SUPFAM" id="SSF57903">
    <property type="entry name" value="FYVE/PHD zinc finger"/>
    <property type="match status" value="1"/>
</dbReference>
<dbReference type="SUPFAM" id="SSF47050">
    <property type="entry name" value="VHP, Villin headpiece domain"/>
    <property type="match status" value="1"/>
</dbReference>
<proteinExistence type="predicted"/>
<dbReference type="GO" id="GO:0007010">
    <property type="term" value="P:cytoskeleton organization"/>
    <property type="evidence" value="ECO:0007669"/>
    <property type="project" value="InterPro"/>
</dbReference>
<dbReference type="AlphaFoldDB" id="A0A9W7C459"/>
<keyword evidence="6" id="KW-0862">Zinc</keyword>
<feature type="domain" description="DH" evidence="11">
    <location>
        <begin position="45"/>
        <end position="230"/>
    </location>
</feature>
<sequence>MDCNPGVPIKAKSFHRTTDVPNNSFLLPLLAGGRGGVGGMSKTPKHILISNETVTTERTFVEQMETTLLVYVQPLAANPHIIPPATQSALFSNIETLFKFNTEFLKALETDAASNPDGNRRIGKIFKQFAPFFKMFTLYLNNFEKAMELHSNLMLSNAQYRDFINHSQQDPRCKGHNLMNMLITPVQRVPRYKLLLEDLFKALPPTEPDYKDLEVALDLVSQSAKHNNEAIRRRENQDKILEIQMKFEEGTSVNLLDNPSREFLMMGDMTKLSRRGPQQHTFWLFNDLLLYGDKKLNGSYKVNRSIQLLKCQVSSPSEEEVKASEDVKQELPVDCMVYVDSDEKSFVVYAETKEKRIEWVKKINQAIEDLRTKFKAETGQLAPRWKPNNSASACSCCGKKFSFTNRKHHCRNCGDVVCGECSQTRILLKHIDEKYKVRVCDSCKDGGPGSKQNDEEIKIFLRMMKKEEYVVKEVPKHNPPTVTVEEIGRPDWAVDGVDRLSAGGDNFSASTPNPIGVPSPDLRLQTFRPKAPAPAAAPPPPPPGGGGAGAGAGAGAGVPPAKPVKPPKPAKPPKKPQAGAGAAAPQPVVPKRPAKFSRSGGKEDTNPERAADWGANPVAQSANGRFYPLSQLQDKNSCPPNVDPKNRELFLSDLDFMGVFGMTKDQYKNKAAWQKVVLKKKANLF</sequence>
<evidence type="ECO:0000256" key="7">
    <source>
        <dbReference type="ARBA" id="ARBA00023212"/>
    </source>
</evidence>
<evidence type="ECO:0000259" key="12">
    <source>
        <dbReference type="PROSITE" id="PS50178"/>
    </source>
</evidence>
<dbReference type="PANTHER" id="PTHR12673:SF159">
    <property type="entry name" value="LD03170P"/>
    <property type="match status" value="1"/>
</dbReference>
<feature type="domain" description="FYVE-type" evidence="12">
    <location>
        <begin position="388"/>
        <end position="448"/>
    </location>
</feature>
<dbReference type="GO" id="GO:0005085">
    <property type="term" value="F:guanyl-nucleotide exchange factor activity"/>
    <property type="evidence" value="ECO:0007669"/>
    <property type="project" value="UniProtKB-KW"/>
</dbReference>
<evidence type="ECO:0008006" key="16">
    <source>
        <dbReference type="Google" id="ProtNLM"/>
    </source>
</evidence>
<dbReference type="InterPro" id="IPR036886">
    <property type="entry name" value="Villin_headpiece_dom_sf"/>
</dbReference>
<dbReference type="InterPro" id="IPR011993">
    <property type="entry name" value="PH-like_dom_sf"/>
</dbReference>
<dbReference type="Gene3D" id="1.20.900.10">
    <property type="entry name" value="Dbl homology (DH) domain"/>
    <property type="match status" value="1"/>
</dbReference>
<evidence type="ECO:0000256" key="9">
    <source>
        <dbReference type="SAM" id="MobiDB-lite"/>
    </source>
</evidence>
<gene>
    <name evidence="14" type="ORF">TrVE_jg8343</name>
</gene>
<dbReference type="InterPro" id="IPR035899">
    <property type="entry name" value="DBL_dom_sf"/>
</dbReference>
<dbReference type="PROSITE" id="PS50178">
    <property type="entry name" value="ZF_FYVE"/>
    <property type="match status" value="1"/>
</dbReference>
<feature type="compositionally biased region" description="Basic and acidic residues" evidence="9">
    <location>
        <begin position="600"/>
        <end position="611"/>
    </location>
</feature>
<reference evidence="15" key="1">
    <citation type="journal article" date="2023" name="Commun. Biol.">
        <title>Genome analysis of Parmales, the sister group of diatoms, reveals the evolutionary specialization of diatoms from phago-mixotrophs to photoautotrophs.</title>
        <authorList>
            <person name="Ban H."/>
            <person name="Sato S."/>
            <person name="Yoshikawa S."/>
            <person name="Yamada K."/>
            <person name="Nakamura Y."/>
            <person name="Ichinomiya M."/>
            <person name="Sato N."/>
            <person name="Blanc-Mathieu R."/>
            <person name="Endo H."/>
            <person name="Kuwata A."/>
            <person name="Ogata H."/>
        </authorList>
    </citation>
    <scope>NUCLEOTIDE SEQUENCE [LARGE SCALE GENOMIC DNA]</scope>
    <source>
        <strain evidence="15">NIES 3699</strain>
    </source>
</reference>
<keyword evidence="5 8" id="KW-0863">Zinc-finger</keyword>
<dbReference type="GO" id="GO:0005856">
    <property type="term" value="C:cytoskeleton"/>
    <property type="evidence" value="ECO:0007669"/>
    <property type="project" value="UniProtKB-SubCell"/>
</dbReference>
<dbReference type="SMART" id="SM00064">
    <property type="entry name" value="FYVE"/>
    <property type="match status" value="1"/>
</dbReference>
<feature type="compositionally biased region" description="Pro residues" evidence="9">
    <location>
        <begin position="531"/>
        <end position="544"/>
    </location>
</feature>
<evidence type="ECO:0000256" key="4">
    <source>
        <dbReference type="ARBA" id="ARBA00022723"/>
    </source>
</evidence>
<keyword evidence="7" id="KW-0206">Cytoskeleton</keyword>
<evidence type="ECO:0000313" key="15">
    <source>
        <dbReference type="Proteomes" id="UP001165160"/>
    </source>
</evidence>
<dbReference type="SUPFAM" id="SSF48065">
    <property type="entry name" value="DBL homology domain (DH-domain)"/>
    <property type="match status" value="1"/>
</dbReference>
<dbReference type="Proteomes" id="UP001165160">
    <property type="component" value="Unassembled WGS sequence"/>
</dbReference>
<comment type="subcellular location">
    <subcellularLocation>
        <location evidence="1">Cytoplasm</location>
        <location evidence="1">Cytoskeleton</location>
    </subcellularLocation>
</comment>
<dbReference type="PROSITE" id="PS50010">
    <property type="entry name" value="DH_2"/>
    <property type="match status" value="1"/>
</dbReference>
<dbReference type="InterPro" id="IPR003128">
    <property type="entry name" value="Villin_headpiece"/>
</dbReference>
<dbReference type="GO" id="GO:0003779">
    <property type="term" value="F:actin binding"/>
    <property type="evidence" value="ECO:0007669"/>
    <property type="project" value="InterPro"/>
</dbReference>
<dbReference type="PROSITE" id="PS50003">
    <property type="entry name" value="PH_DOMAIN"/>
    <property type="match status" value="1"/>
</dbReference>